<proteinExistence type="predicted"/>
<organism evidence="4 5">
    <name type="scientific">Glarea lozoyensis (strain ATCC 20868 / MF5171)</name>
    <dbReference type="NCBI Taxonomy" id="1116229"/>
    <lineage>
        <taxon>Eukaryota</taxon>
        <taxon>Fungi</taxon>
        <taxon>Dikarya</taxon>
        <taxon>Ascomycota</taxon>
        <taxon>Pezizomycotina</taxon>
        <taxon>Leotiomycetes</taxon>
        <taxon>Helotiales</taxon>
        <taxon>Helotiaceae</taxon>
        <taxon>Glarea</taxon>
    </lineage>
</organism>
<keyword evidence="4" id="KW-0238">DNA-binding</keyword>
<dbReference type="SMART" id="SM00066">
    <property type="entry name" value="GAL4"/>
    <property type="match status" value="1"/>
</dbReference>
<dbReference type="PANTHER" id="PTHR47785">
    <property type="entry name" value="ZN(II)2CYS6 TRANSCRIPTION FACTOR (EUROFUNG)-RELATED-RELATED"/>
    <property type="match status" value="1"/>
</dbReference>
<gene>
    <name evidence="4" type="ORF">GLAREA_04594</name>
</gene>
<keyword evidence="1" id="KW-0539">Nucleus</keyword>
<dbReference type="CDD" id="cd00067">
    <property type="entry name" value="GAL4"/>
    <property type="match status" value="1"/>
</dbReference>
<feature type="compositionally biased region" description="Polar residues" evidence="2">
    <location>
        <begin position="496"/>
        <end position="508"/>
    </location>
</feature>
<feature type="region of interest" description="Disordered" evidence="2">
    <location>
        <begin position="339"/>
        <end position="539"/>
    </location>
</feature>
<dbReference type="SUPFAM" id="SSF57701">
    <property type="entry name" value="Zn2/Cys6 DNA-binding domain"/>
    <property type="match status" value="1"/>
</dbReference>
<feature type="compositionally biased region" description="Polar residues" evidence="2">
    <location>
        <begin position="655"/>
        <end position="676"/>
    </location>
</feature>
<protein>
    <submittedName>
        <fullName evidence="4">Zn2/Cys6 DNA-binding protein</fullName>
    </submittedName>
</protein>
<feature type="compositionally biased region" description="Pro residues" evidence="2">
    <location>
        <begin position="409"/>
        <end position="421"/>
    </location>
</feature>
<feature type="region of interest" description="Disordered" evidence="2">
    <location>
        <begin position="893"/>
        <end position="920"/>
    </location>
</feature>
<feature type="compositionally biased region" description="Low complexity" evidence="2">
    <location>
        <begin position="514"/>
        <end position="528"/>
    </location>
</feature>
<dbReference type="Pfam" id="PF00172">
    <property type="entry name" value="Zn_clus"/>
    <property type="match status" value="1"/>
</dbReference>
<feature type="region of interest" description="Disordered" evidence="2">
    <location>
        <begin position="42"/>
        <end position="69"/>
    </location>
</feature>
<name>S3DMU2_GLAL2</name>
<dbReference type="PANTHER" id="PTHR47785:SF4">
    <property type="entry name" value="ZN(II)2CYS6 TRANSCRIPTION FACTOR (EUROFUNG)"/>
    <property type="match status" value="1"/>
</dbReference>
<feature type="compositionally biased region" description="Pro residues" evidence="2">
    <location>
        <begin position="476"/>
        <end position="489"/>
    </location>
</feature>
<dbReference type="eggNOG" id="ENOG502QT5J">
    <property type="taxonomic scope" value="Eukaryota"/>
</dbReference>
<dbReference type="Gene3D" id="4.10.240.10">
    <property type="entry name" value="Zn(2)-C6 fungal-type DNA-binding domain"/>
    <property type="match status" value="1"/>
</dbReference>
<accession>S3DMU2</accession>
<feature type="domain" description="Zn(2)-C6 fungal-type" evidence="3">
    <location>
        <begin position="539"/>
        <end position="569"/>
    </location>
</feature>
<dbReference type="STRING" id="1116229.S3DMU2"/>
<dbReference type="Proteomes" id="UP000016922">
    <property type="component" value="Unassembled WGS sequence"/>
</dbReference>
<dbReference type="GeneID" id="19463649"/>
<feature type="region of interest" description="Disordered" evidence="2">
    <location>
        <begin position="782"/>
        <end position="818"/>
    </location>
</feature>
<evidence type="ECO:0000259" key="3">
    <source>
        <dbReference type="PROSITE" id="PS50048"/>
    </source>
</evidence>
<evidence type="ECO:0000256" key="1">
    <source>
        <dbReference type="ARBA" id="ARBA00023242"/>
    </source>
</evidence>
<dbReference type="KEGG" id="glz:GLAREA_04594"/>
<reference evidence="4 5" key="1">
    <citation type="journal article" date="2013" name="BMC Genomics">
        <title>Genomics-driven discovery of the pneumocandin biosynthetic gene cluster in the fungus Glarea lozoyensis.</title>
        <authorList>
            <person name="Chen L."/>
            <person name="Yue Q."/>
            <person name="Zhang X."/>
            <person name="Xiang M."/>
            <person name="Wang C."/>
            <person name="Li S."/>
            <person name="Che Y."/>
            <person name="Ortiz-Lopez F.J."/>
            <person name="Bills G.F."/>
            <person name="Liu X."/>
            <person name="An Z."/>
        </authorList>
    </citation>
    <scope>NUCLEOTIDE SEQUENCE [LARGE SCALE GENOMIC DNA]</scope>
    <source>
        <strain evidence="5">ATCC 20868 / MF5171</strain>
    </source>
</reference>
<sequence length="1435" mass="157662">MVRLQWQTGEILAGSFPSVVIRPPVRLAVWLSGPAAVPYPSVLGSSSPTHPHHPPTHHTTPPGHPPVDDGCLLATRRRSSLWTTGTDRRSSPRAKGTVVVAKVLVLANNNLRACRSTPALREQPYFAVTIPDEKHAHRTSAGHGKLLSLFSPTKAGGRQRTFFCASRLRASSMRRAKVRFAGAAIGLAAPYRSASRTHFHHHSSELQITAALPTVWIPHDTQPAIVVARSHWGSLLALTASVKRNSSTPSSAVLVELAARLAPLHKRPGCHARVGSMLINRDNPDNRFKLLRAISRTATVSHNTEHLINTSACPTRKEQMIFQRALNVSVSVENLLAGGPPHEQRWQSSETSRQLPPPAVHPYPHSSPFSRPPEPPHHLDRRPPGPGEHPQYEQQHQRPTSGPSHGYHHPPPGFGPPPQREPPMVKRSDSDEPPQHYRPPSTGTPTDKILPPGLHEGSRPPYPPLYNHHSQEHPPYRPPPASFPPPPSPMSATDPYHQQQHFGSQPQTPREVFSSVSYPSASSNSQNSKRPKAQRAAQACDSCRQLKGKCDEGRPICSSCREKGVECRYRDPPPKQQDKATGEIVDSIAALTNAVMALREDFMSMKSRTDELYKRLPDQIGARSQHGSTEEEMKQEPREPVASSFENRYQKRLPEQQTQSQSFPSATESPYSSTPVYPQRPIETAEPPMAESEIEESEEDGDPGPAKPPSIPVNHTTGAARLLLVPVIAEMCHGIMKNVKIKNEKYPMNQEEKRGLLRLYGRGEGLDAPPGYDRDPLVDHGNDSISGDTNSDVSSPAGEEWGQIGGLTPPGNPPPEFTRGNINFEGMPDFSKETVASLVQSYKDNINNMHPILVHSRLDVLVDNFLKTTPESQAKPKQLHAVAAGYVQSQVSAGFVRNPDSPGNKRKRSPALQEHPELPNYYDIKPGHPFRSISSALVLLVLALGAVTQHKEKLPDVVPDKEVNNSWTASPIVRNGHPPSPMQSSPTISTPLGAPSPQDHDRLQPRSRRTSIEGAYRGIAGAKQKNLDVIPGLFYFALATDIIGNQLGGNSLQHVHVNILAGLYHGQLGRVLESHAYIHQACRALQVILRPKLERFKKIKMGLDGGVVPAKDNPLIIAFWTCLQLESDIVAELPCPHSGILTHEEDMPSPNFTAAADLGGFEPTVVESYGAQLFLRKHLNQLHNMFYKPENDTQFPQSVHPNKELKRFATIEACEANLKNIPIWAPTMSWDANDPPANDILGARLRAKFYGAQVITYRHFVLKILDYSASKEKNIPSDTINTEFVDGIFVPNISTGVSSGEGIDPQVLEYARLCIKALISSTTAFHGLGDIGRHRPIVTNIWGTAHAQWGNLLVLQAAYKDPILKQFIDVATLKGLLEKTVSFLKLVAKPSSALYTDLRILQHTGAELGLLPSERPNVYSSFSSTATGETPVSTH</sequence>
<dbReference type="GO" id="GO:0000981">
    <property type="term" value="F:DNA-binding transcription factor activity, RNA polymerase II-specific"/>
    <property type="evidence" value="ECO:0007669"/>
    <property type="project" value="InterPro"/>
</dbReference>
<dbReference type="RefSeq" id="XP_008085162.1">
    <property type="nucleotide sequence ID" value="XM_008086971.1"/>
</dbReference>
<dbReference type="EMBL" id="KE145369">
    <property type="protein sequence ID" value="EPE27803.1"/>
    <property type="molecule type" value="Genomic_DNA"/>
</dbReference>
<dbReference type="InterPro" id="IPR001138">
    <property type="entry name" value="Zn2Cys6_DnaBD"/>
</dbReference>
<keyword evidence="5" id="KW-1185">Reference proteome</keyword>
<evidence type="ECO:0000313" key="5">
    <source>
        <dbReference type="Proteomes" id="UP000016922"/>
    </source>
</evidence>
<dbReference type="GO" id="GO:0003677">
    <property type="term" value="F:DNA binding"/>
    <property type="evidence" value="ECO:0007669"/>
    <property type="project" value="UniProtKB-KW"/>
</dbReference>
<dbReference type="OrthoDB" id="5244761at2759"/>
<evidence type="ECO:0000256" key="2">
    <source>
        <dbReference type="SAM" id="MobiDB-lite"/>
    </source>
</evidence>
<feature type="compositionally biased region" description="Basic and acidic residues" evidence="2">
    <location>
        <begin position="374"/>
        <end position="383"/>
    </location>
</feature>
<dbReference type="GO" id="GO:0008270">
    <property type="term" value="F:zinc ion binding"/>
    <property type="evidence" value="ECO:0007669"/>
    <property type="project" value="InterPro"/>
</dbReference>
<feature type="region of interest" description="Disordered" evidence="2">
    <location>
        <begin position="613"/>
        <end position="714"/>
    </location>
</feature>
<feature type="region of interest" description="Disordered" evidence="2">
    <location>
        <begin position="968"/>
        <end position="1009"/>
    </location>
</feature>
<feature type="compositionally biased region" description="Basic and acidic residues" evidence="2">
    <location>
        <begin position="628"/>
        <end position="639"/>
    </location>
</feature>
<dbReference type="PROSITE" id="PS00463">
    <property type="entry name" value="ZN2_CY6_FUNGAL_1"/>
    <property type="match status" value="1"/>
</dbReference>
<feature type="compositionally biased region" description="Basic and acidic residues" evidence="2">
    <location>
        <begin position="423"/>
        <end position="435"/>
    </location>
</feature>
<dbReference type="HOGENOM" id="CLU_004835_0_1_1"/>
<dbReference type="PROSITE" id="PS50048">
    <property type="entry name" value="ZN2_CY6_FUNGAL_2"/>
    <property type="match status" value="1"/>
</dbReference>
<dbReference type="OMA" id="FATIEAC"/>
<evidence type="ECO:0000313" key="4">
    <source>
        <dbReference type="EMBL" id="EPE27803.1"/>
    </source>
</evidence>
<dbReference type="InterPro" id="IPR053181">
    <property type="entry name" value="EcdB-like_regulator"/>
</dbReference>
<dbReference type="InterPro" id="IPR036864">
    <property type="entry name" value="Zn2-C6_fun-type_DNA-bd_sf"/>
</dbReference>
<feature type="compositionally biased region" description="Polar residues" evidence="2">
    <location>
        <begin position="783"/>
        <end position="794"/>
    </location>
</feature>
<feature type="compositionally biased region" description="Acidic residues" evidence="2">
    <location>
        <begin position="692"/>
        <end position="702"/>
    </location>
</feature>